<keyword evidence="1" id="KW-0479">Metal-binding</keyword>
<feature type="domain" description="Peptidase M16 middle/third" evidence="2">
    <location>
        <begin position="298"/>
        <end position="434"/>
    </location>
</feature>
<evidence type="ECO:0000259" key="2">
    <source>
        <dbReference type="Pfam" id="PF16187"/>
    </source>
</evidence>
<dbReference type="InterPro" id="IPR032632">
    <property type="entry name" value="Peptidase_M16_M"/>
</dbReference>
<dbReference type="SUPFAM" id="SSF63411">
    <property type="entry name" value="LuxS/MPP-like metallohydrolase"/>
    <property type="match status" value="2"/>
</dbReference>
<protein>
    <recommendedName>
        <fullName evidence="2">Peptidase M16 middle/third domain-containing protein</fullName>
    </recommendedName>
</protein>
<reference evidence="3" key="1">
    <citation type="submission" date="2021-03" db="EMBL/GenBank/DDBJ databases">
        <authorList>
            <person name="Tran Van P."/>
        </authorList>
    </citation>
    <scope>NUCLEOTIDE SEQUENCE</scope>
</reference>
<dbReference type="EMBL" id="CAJPIN010006643">
    <property type="protein sequence ID" value="CAG2058111.1"/>
    <property type="molecule type" value="Genomic_DNA"/>
</dbReference>
<evidence type="ECO:0000256" key="1">
    <source>
        <dbReference type="ARBA" id="ARBA00022723"/>
    </source>
</evidence>
<evidence type="ECO:0000313" key="4">
    <source>
        <dbReference type="Proteomes" id="UP001153148"/>
    </source>
</evidence>
<feature type="non-terminal residue" evidence="3">
    <location>
        <position position="435"/>
    </location>
</feature>
<dbReference type="PANTHER" id="PTHR43690">
    <property type="entry name" value="NARDILYSIN"/>
    <property type="match status" value="1"/>
</dbReference>
<organism evidence="3 4">
    <name type="scientific">Timema podura</name>
    <name type="common">Walking stick</name>
    <dbReference type="NCBI Taxonomy" id="61482"/>
    <lineage>
        <taxon>Eukaryota</taxon>
        <taxon>Metazoa</taxon>
        <taxon>Ecdysozoa</taxon>
        <taxon>Arthropoda</taxon>
        <taxon>Hexapoda</taxon>
        <taxon>Insecta</taxon>
        <taxon>Pterygota</taxon>
        <taxon>Neoptera</taxon>
        <taxon>Polyneoptera</taxon>
        <taxon>Phasmatodea</taxon>
        <taxon>Timematodea</taxon>
        <taxon>Timematoidea</taxon>
        <taxon>Timematidae</taxon>
        <taxon>Timema</taxon>
    </lineage>
</organism>
<evidence type="ECO:0000313" key="3">
    <source>
        <dbReference type="EMBL" id="CAG2058111.1"/>
    </source>
</evidence>
<keyword evidence="4" id="KW-1185">Reference proteome</keyword>
<dbReference type="InterPro" id="IPR011249">
    <property type="entry name" value="Metalloenz_LuxS/M16"/>
</dbReference>
<dbReference type="PANTHER" id="PTHR43690:SF18">
    <property type="entry name" value="INSULIN-DEGRADING ENZYME-RELATED"/>
    <property type="match status" value="1"/>
</dbReference>
<name>A0ABN7NWZ6_TIMPD</name>
<comment type="caution">
    <text evidence="3">The sequence shown here is derived from an EMBL/GenBank/DDBJ whole genome shotgun (WGS) entry which is preliminary data.</text>
</comment>
<feature type="domain" description="Peptidase M16 middle/third" evidence="2">
    <location>
        <begin position="167"/>
        <end position="250"/>
    </location>
</feature>
<dbReference type="Pfam" id="PF16187">
    <property type="entry name" value="Peptidase_M16_M"/>
    <property type="match status" value="2"/>
</dbReference>
<accession>A0ABN7NWZ6</accession>
<gene>
    <name evidence="3" type="ORF">TPAB3V08_LOCUS5085</name>
</gene>
<dbReference type="Proteomes" id="UP001153148">
    <property type="component" value="Unassembled WGS sequence"/>
</dbReference>
<dbReference type="InterPro" id="IPR050626">
    <property type="entry name" value="Peptidase_M16"/>
</dbReference>
<proteinExistence type="predicted"/>
<sequence>MRKQLWHSSHTKPNRPLAFFAYEFWNRVWVLELYSGNSECDFEHNSMYALFTVTFLLTDEGMKHLQQLPATVSNLSHLCVPTTFLPPLHTPFIPLGPTPRPRRNYTCPETNTIAVKALRRAASRWPIVKMLSTEVLEALFGYLKLLQTSGPNESYFKEIQTIADLSFRYEEESSAWDYTEVLSENMHFYPPEDYITGSDLFYEYNPQAIENCLEMLVPDKVNIMLFNNNEKMVFDQTEPWFNTRYCVSDLVPLALLYLLMYNRDQSTINTILTIIEDIKPSSLSSPKHQYSWRDSMVISEIPTDWLESWKKAEPHPSFTLPQPNIFIPRDLSLVPLEDIVEPYPVKIHHDEQSEVWFRRDVKFKQPIAYYYYYFISPLLQVSPQNWVMLDLYCSLLKQLVAEEAYPAKTAKLTYDIYVEDRGLVVKVGGFNDKLR</sequence>
<dbReference type="Gene3D" id="3.30.830.10">
    <property type="entry name" value="Metalloenzyme, LuxS/M16 peptidase-like"/>
    <property type="match status" value="2"/>
</dbReference>